<feature type="domain" description="CRISPR system ring nuclease SSO2081-like" evidence="2">
    <location>
        <begin position="17"/>
        <end position="198"/>
    </location>
</feature>
<comment type="caution">
    <text evidence="3">The sequence shown here is derived from an EMBL/GenBank/DDBJ whole genome shotgun (WGS) entry which is preliminary data.</text>
</comment>
<dbReference type="EMBL" id="BKZW01000002">
    <property type="protein sequence ID" value="GER89812.1"/>
    <property type="molecule type" value="Genomic_DNA"/>
</dbReference>
<dbReference type="GO" id="GO:0016301">
    <property type="term" value="F:kinase activity"/>
    <property type="evidence" value="ECO:0007669"/>
    <property type="project" value="UniProtKB-KW"/>
</dbReference>
<dbReference type="SUPFAM" id="SSF46894">
    <property type="entry name" value="C-terminal effector domain of the bipartite response regulators"/>
    <property type="match status" value="1"/>
</dbReference>
<dbReference type="Pfam" id="PF09623">
    <property type="entry name" value="Cas_NE0113"/>
    <property type="match status" value="1"/>
</dbReference>
<dbReference type="Proteomes" id="UP000326912">
    <property type="component" value="Unassembled WGS sequence"/>
</dbReference>
<dbReference type="GO" id="GO:0006355">
    <property type="term" value="P:regulation of DNA-templated transcription"/>
    <property type="evidence" value="ECO:0007669"/>
    <property type="project" value="InterPro"/>
</dbReference>
<accession>A0A5J4KRR9</accession>
<dbReference type="Pfam" id="PF00196">
    <property type="entry name" value="GerE"/>
    <property type="match status" value="1"/>
</dbReference>
<dbReference type="PRINTS" id="PR00038">
    <property type="entry name" value="HTHLUXR"/>
</dbReference>
<proteinExistence type="predicted"/>
<evidence type="ECO:0000259" key="1">
    <source>
        <dbReference type="Pfam" id="PF00196"/>
    </source>
</evidence>
<evidence type="ECO:0000313" key="3">
    <source>
        <dbReference type="EMBL" id="GER89812.1"/>
    </source>
</evidence>
<reference evidence="3 4" key="1">
    <citation type="submission" date="2019-10" db="EMBL/GenBank/DDBJ databases">
        <title>Dictyobacter vulcani sp. nov., within the class Ktedonobacteria, isolated from soil of volcanic Mt. Zao.</title>
        <authorList>
            <person name="Zheng Y."/>
            <person name="Wang C.M."/>
            <person name="Sakai Y."/>
            <person name="Abe K."/>
            <person name="Yokota A."/>
            <person name="Yabe S."/>
        </authorList>
    </citation>
    <scope>NUCLEOTIDE SEQUENCE [LARGE SCALE GENOMIC DNA]</scope>
    <source>
        <strain evidence="3 4">W12</strain>
    </source>
</reference>
<evidence type="ECO:0000313" key="4">
    <source>
        <dbReference type="Proteomes" id="UP000326912"/>
    </source>
</evidence>
<keyword evidence="4" id="KW-1185">Reference proteome</keyword>
<keyword evidence="3" id="KW-0418">Kinase</keyword>
<evidence type="ECO:0000259" key="2">
    <source>
        <dbReference type="Pfam" id="PF09623"/>
    </source>
</evidence>
<name>A0A5J4KRR9_9CHLR</name>
<dbReference type="InterPro" id="IPR000792">
    <property type="entry name" value="Tscrpt_reg_LuxR_C"/>
</dbReference>
<feature type="domain" description="HTH luxR-type" evidence="1">
    <location>
        <begin position="218"/>
        <end position="257"/>
    </location>
</feature>
<dbReference type="Gene3D" id="1.10.10.10">
    <property type="entry name" value="Winged helix-like DNA-binding domain superfamily/Winged helix DNA-binding domain"/>
    <property type="match status" value="1"/>
</dbReference>
<protein>
    <submittedName>
        <fullName evidence="3">Histidine kinase</fullName>
    </submittedName>
</protein>
<dbReference type="InterPro" id="IPR019092">
    <property type="entry name" value="SSO2081-like_dom"/>
</dbReference>
<gene>
    <name evidence="3" type="ORF">KDW_39740</name>
</gene>
<sequence length="288" mass="32484">MSVRPHILLATLGGQSQIITFTLDLLLKEYPISDVIVLHPNADTEKYQRSLSQLRAEFPGDYYTAAGRTIHLRSHVLRMDGAPIDDIVDDIHADATLETIHQLVVSLKHQGYHIHLSVSGGRRLMSLLAISVAALNFDRHDHIWHIHTPEATVAQVRNGAHMHVPPEAGVKLIRGPFITLGAYIPNSNTSFKTAEQEQQDHLNLQERKRCQQVIELATSRQLDVLKAFARGLRTPQVASELCISEATVHSHKGHLLQHCRNIWNIPESEPLDYHFLCQKFSTYFESDS</sequence>
<dbReference type="RefSeq" id="WP_151757650.1">
    <property type="nucleotide sequence ID" value="NZ_BKZW01000002.1"/>
</dbReference>
<organism evidence="3 4">
    <name type="scientific">Dictyobacter vulcani</name>
    <dbReference type="NCBI Taxonomy" id="2607529"/>
    <lineage>
        <taxon>Bacteria</taxon>
        <taxon>Bacillati</taxon>
        <taxon>Chloroflexota</taxon>
        <taxon>Ktedonobacteria</taxon>
        <taxon>Ktedonobacterales</taxon>
        <taxon>Dictyobacteraceae</taxon>
        <taxon>Dictyobacter</taxon>
    </lineage>
</organism>
<dbReference type="InterPro" id="IPR016032">
    <property type="entry name" value="Sig_transdc_resp-reg_C-effctor"/>
</dbReference>
<dbReference type="InterPro" id="IPR036388">
    <property type="entry name" value="WH-like_DNA-bd_sf"/>
</dbReference>
<dbReference type="GO" id="GO:0003677">
    <property type="term" value="F:DNA binding"/>
    <property type="evidence" value="ECO:0007669"/>
    <property type="project" value="InterPro"/>
</dbReference>
<dbReference type="AlphaFoldDB" id="A0A5J4KRR9"/>
<keyword evidence="3" id="KW-0808">Transferase</keyword>